<dbReference type="Proteomes" id="UP000516764">
    <property type="component" value="Chromosome"/>
</dbReference>
<dbReference type="Gene3D" id="2.40.170.20">
    <property type="entry name" value="TonB-dependent receptor, beta-barrel domain"/>
    <property type="match status" value="1"/>
</dbReference>
<name>A0A7L8AG06_9FLAO</name>
<protein>
    <submittedName>
        <fullName evidence="10">SusC/RagA family TonB-linked outer membrane protein</fullName>
    </submittedName>
</protein>
<keyword evidence="8" id="KW-0732">Signal</keyword>
<keyword evidence="5 7" id="KW-0472">Membrane</keyword>
<keyword evidence="11" id="KW-1185">Reference proteome</keyword>
<dbReference type="NCBIfam" id="TIGR04056">
    <property type="entry name" value="OMP_RagA_SusC"/>
    <property type="match status" value="2"/>
</dbReference>
<evidence type="ECO:0000256" key="1">
    <source>
        <dbReference type="ARBA" id="ARBA00004571"/>
    </source>
</evidence>
<dbReference type="SUPFAM" id="SSF56935">
    <property type="entry name" value="Porins"/>
    <property type="match status" value="1"/>
</dbReference>
<dbReference type="RefSeq" id="WP_088355255.1">
    <property type="nucleotide sequence ID" value="NZ_CP061813.1"/>
</dbReference>
<feature type="signal peptide" evidence="8">
    <location>
        <begin position="1"/>
        <end position="23"/>
    </location>
</feature>
<comment type="subcellular location">
    <subcellularLocation>
        <location evidence="1 7">Cell outer membrane</location>
        <topology evidence="1 7">Multi-pass membrane protein</topology>
    </subcellularLocation>
</comment>
<keyword evidence="4 7" id="KW-0812">Transmembrane</keyword>
<reference evidence="10 11" key="1">
    <citation type="journal article" date="2016" name="Int. J. Syst. Evol. Microbiol.">
        <title>Polaribacter haliotis sp. nov., isolated from the gut of abalone Haliotis discus hannai.</title>
        <authorList>
            <person name="Kim Y.O."/>
            <person name="Park I.S."/>
            <person name="Park S."/>
            <person name="Nam B.H."/>
            <person name="Park J.M."/>
            <person name="Kim D.G."/>
            <person name="Yoon J.H."/>
        </authorList>
    </citation>
    <scope>NUCLEOTIDE SEQUENCE [LARGE SCALE GENOMIC DNA]</scope>
    <source>
        <strain evidence="10 11">KCTC 52418</strain>
    </source>
</reference>
<dbReference type="PROSITE" id="PS52016">
    <property type="entry name" value="TONB_DEPENDENT_REC_3"/>
    <property type="match status" value="1"/>
</dbReference>
<dbReference type="KEGG" id="phal:H9I45_00480"/>
<organism evidence="10 11">
    <name type="scientific">Polaribacter haliotis</name>
    <dbReference type="NCBI Taxonomy" id="1888915"/>
    <lineage>
        <taxon>Bacteria</taxon>
        <taxon>Pseudomonadati</taxon>
        <taxon>Bacteroidota</taxon>
        <taxon>Flavobacteriia</taxon>
        <taxon>Flavobacteriales</taxon>
        <taxon>Flavobacteriaceae</taxon>
    </lineage>
</organism>
<proteinExistence type="inferred from homology"/>
<dbReference type="InterPro" id="IPR008969">
    <property type="entry name" value="CarboxyPept-like_regulatory"/>
</dbReference>
<dbReference type="SUPFAM" id="SSF49464">
    <property type="entry name" value="Carboxypeptidase regulatory domain-like"/>
    <property type="match status" value="1"/>
</dbReference>
<dbReference type="Gene3D" id="2.60.40.1120">
    <property type="entry name" value="Carboxypeptidase-like, regulatory domain"/>
    <property type="match status" value="1"/>
</dbReference>
<dbReference type="InterPro" id="IPR023996">
    <property type="entry name" value="TonB-dep_OMP_SusC/RagA"/>
</dbReference>
<dbReference type="InterPro" id="IPR036942">
    <property type="entry name" value="Beta-barrel_TonB_sf"/>
</dbReference>
<dbReference type="AlphaFoldDB" id="A0A7L8AG06"/>
<dbReference type="Pfam" id="PF13715">
    <property type="entry name" value="CarbopepD_reg_2"/>
    <property type="match status" value="1"/>
</dbReference>
<evidence type="ECO:0000256" key="6">
    <source>
        <dbReference type="ARBA" id="ARBA00023237"/>
    </source>
</evidence>
<dbReference type="Pfam" id="PF07715">
    <property type="entry name" value="Plug"/>
    <property type="match status" value="1"/>
</dbReference>
<dbReference type="GO" id="GO:0009279">
    <property type="term" value="C:cell outer membrane"/>
    <property type="evidence" value="ECO:0007669"/>
    <property type="project" value="UniProtKB-SubCell"/>
</dbReference>
<dbReference type="InterPro" id="IPR039426">
    <property type="entry name" value="TonB-dep_rcpt-like"/>
</dbReference>
<dbReference type="OrthoDB" id="9768177at2"/>
<comment type="similarity">
    <text evidence="7">Belongs to the TonB-dependent receptor family.</text>
</comment>
<gene>
    <name evidence="10" type="ORF">H9I45_00480</name>
</gene>
<evidence type="ECO:0000256" key="3">
    <source>
        <dbReference type="ARBA" id="ARBA00022452"/>
    </source>
</evidence>
<dbReference type="Gene3D" id="2.170.130.10">
    <property type="entry name" value="TonB-dependent receptor, plug domain"/>
    <property type="match status" value="1"/>
</dbReference>
<dbReference type="InterPro" id="IPR012910">
    <property type="entry name" value="Plug_dom"/>
</dbReference>
<evidence type="ECO:0000259" key="9">
    <source>
        <dbReference type="Pfam" id="PF07715"/>
    </source>
</evidence>
<evidence type="ECO:0000313" key="11">
    <source>
        <dbReference type="Proteomes" id="UP000516764"/>
    </source>
</evidence>
<dbReference type="InterPro" id="IPR023997">
    <property type="entry name" value="TonB-dep_OMP_SusC/RagA_CS"/>
</dbReference>
<evidence type="ECO:0000256" key="8">
    <source>
        <dbReference type="SAM" id="SignalP"/>
    </source>
</evidence>
<evidence type="ECO:0000256" key="2">
    <source>
        <dbReference type="ARBA" id="ARBA00022448"/>
    </source>
</evidence>
<feature type="domain" description="TonB-dependent receptor plug" evidence="9">
    <location>
        <begin position="116"/>
        <end position="223"/>
    </location>
</feature>
<sequence>MKLKLRITLLVALLMNVCLFAQGSYTVKGTVTSKADNELLPGVSIIIEGTNKGTETDFDGNYSLTVKSGDVLQFSYLGFTIQKITIGNQKTVNVSLVQDASELDEIVVVGYGTRKKSHLTGAIAKVTGKDIAAVQTARVDEALAGKLPGVFIQNQSGNPGADPKIAIRAASSITGNSNPLIVVDGYPISGTLATVNPNDIESLEVLKDAASAAIYGSRGANGVILITSKKGKSGKVKFSYDAYTSFSEKYRDNINMTANQWGKHAEEQIANGNWDVSELEASAPGYVDYKLWGYNNAPDVVAIEDYVFDGGSTQSHNFSASGGSDTSTFFASLGYQNVDGITVTQDFERINARLSADTKLGDKFKAGLSFNGYTSNSSALEHDLRDILRGASIHPIYHTDASIAFVKELEARHKALGLRVSRQGGVNGFTAFDAGRPGFDIPGTHGARSIYDLQAGDPAWDWHYGRAGNGIGGSSNPGTASLIDNKSNTQKEYFANVSSYLEYNILDGLNIKTVLGGDFRDTQANQHYLVGGDNNGDLEDTYLNQQELKRYSVLSETTLNYTKVINDKHDISALIGMEFQKNYISGVSIAGNNVTQLLGEPLNYALLGNANTVVTEREEINHRKSVFGRVAYAYDDRYLVSASIRRDGDSRFGANNKYEIFPAFSAGWNVHNEAFFNQEGIISKLKPRISYGSLGTVSDLGFHNALSFINAGTSVLGNAYNIPNDLANPDLTWQTNTETNFGVDFGFIDNRFTLGLDYYTSDIEDILINQSVSNIFGRNSIRLNSGDVESSGLEFELGARLINNDNFSWNMGANLSTVNTKITDLGSLSQLPDVTNYGTSGRAAVYRNYVGGEIGELWTLETTGWVAEKHMINPLDVIGNSSGEVYVVDQNGDGKIDATKTVAEGGDLVKQGTNTPDFYWGMNHNFSYKNFDLSLQFQGSHGGIVYNVDPLYNGSNWGGRLRSSFDANSDGKEDATGLFYTRARDKTDAVIQDAGFLALRNLTFGYTLDDSIAQKVGLNSVRVYTAATNLLYIFGDNYTSYNPEGVDTSSSSNYAGPITFGHQSGETPVARTFTFGININF</sequence>
<keyword evidence="6 7" id="KW-0998">Cell outer membrane</keyword>
<dbReference type="EMBL" id="CP061813">
    <property type="protein sequence ID" value="QOD60948.1"/>
    <property type="molecule type" value="Genomic_DNA"/>
</dbReference>
<evidence type="ECO:0000256" key="7">
    <source>
        <dbReference type="PROSITE-ProRule" id="PRU01360"/>
    </source>
</evidence>
<keyword evidence="2 7" id="KW-0813">Transport</keyword>
<evidence type="ECO:0000313" key="10">
    <source>
        <dbReference type="EMBL" id="QOD60948.1"/>
    </source>
</evidence>
<evidence type="ECO:0000256" key="5">
    <source>
        <dbReference type="ARBA" id="ARBA00023136"/>
    </source>
</evidence>
<dbReference type="FunFam" id="2.170.130.10:FF:000008">
    <property type="entry name" value="SusC/RagA family TonB-linked outer membrane protein"/>
    <property type="match status" value="1"/>
</dbReference>
<feature type="chain" id="PRO_5032625994" evidence="8">
    <location>
        <begin position="24"/>
        <end position="1081"/>
    </location>
</feature>
<evidence type="ECO:0000256" key="4">
    <source>
        <dbReference type="ARBA" id="ARBA00022692"/>
    </source>
</evidence>
<accession>A0A7L8AG06</accession>
<keyword evidence="3 7" id="KW-1134">Transmembrane beta strand</keyword>
<dbReference type="NCBIfam" id="TIGR04057">
    <property type="entry name" value="SusC_RagA_signa"/>
    <property type="match status" value="1"/>
</dbReference>
<dbReference type="InterPro" id="IPR037066">
    <property type="entry name" value="Plug_dom_sf"/>
</dbReference>